<dbReference type="InterPro" id="IPR056002">
    <property type="entry name" value="DUF7580"/>
</dbReference>
<name>A0A0F7ZYC7_9HYPO</name>
<evidence type="ECO:0000313" key="5">
    <source>
        <dbReference type="Proteomes" id="UP000054481"/>
    </source>
</evidence>
<evidence type="ECO:0000313" key="4">
    <source>
        <dbReference type="EMBL" id="KJZ72242.1"/>
    </source>
</evidence>
<dbReference type="GO" id="GO:0003824">
    <property type="term" value="F:catalytic activity"/>
    <property type="evidence" value="ECO:0007669"/>
    <property type="project" value="InterPro"/>
</dbReference>
<dbReference type="Pfam" id="PF01048">
    <property type="entry name" value="PNP_UDP_1"/>
    <property type="match status" value="1"/>
</dbReference>
<organism evidence="4 5">
    <name type="scientific">Hirsutella minnesotensis 3608</name>
    <dbReference type="NCBI Taxonomy" id="1043627"/>
    <lineage>
        <taxon>Eukaryota</taxon>
        <taxon>Fungi</taxon>
        <taxon>Dikarya</taxon>
        <taxon>Ascomycota</taxon>
        <taxon>Pezizomycotina</taxon>
        <taxon>Sordariomycetes</taxon>
        <taxon>Hypocreomycetidae</taxon>
        <taxon>Hypocreales</taxon>
        <taxon>Ophiocordycipitaceae</taxon>
        <taxon>Hirsutella</taxon>
    </lineage>
</organism>
<protein>
    <submittedName>
        <fullName evidence="4">Uncharacterized protein</fullName>
    </submittedName>
</protein>
<dbReference type="InterPro" id="IPR035994">
    <property type="entry name" value="Nucleoside_phosphorylase_sf"/>
</dbReference>
<dbReference type="AlphaFoldDB" id="A0A0F7ZYC7"/>
<dbReference type="InterPro" id="IPR053137">
    <property type="entry name" value="NLR-like"/>
</dbReference>
<evidence type="ECO:0000259" key="2">
    <source>
        <dbReference type="Pfam" id="PF01048"/>
    </source>
</evidence>
<dbReference type="EMBL" id="KQ030550">
    <property type="protein sequence ID" value="KJZ72242.1"/>
    <property type="molecule type" value="Genomic_DNA"/>
</dbReference>
<dbReference type="SUPFAM" id="SSF53167">
    <property type="entry name" value="Purine and uridine phosphorylases"/>
    <property type="match status" value="1"/>
</dbReference>
<proteinExistence type="predicted"/>
<evidence type="ECO:0000259" key="3">
    <source>
        <dbReference type="Pfam" id="PF24476"/>
    </source>
</evidence>
<gene>
    <name evidence="4" type="ORF">HIM_08384</name>
</gene>
<reference evidence="4 5" key="1">
    <citation type="journal article" date="2014" name="Genome Biol. Evol.">
        <title>Comparative genomics and transcriptomics analyses reveal divergent lifestyle features of nematode endoparasitic fungus Hirsutella minnesotensis.</title>
        <authorList>
            <person name="Lai Y."/>
            <person name="Liu K."/>
            <person name="Zhang X."/>
            <person name="Zhang X."/>
            <person name="Li K."/>
            <person name="Wang N."/>
            <person name="Shu C."/>
            <person name="Wu Y."/>
            <person name="Wang C."/>
            <person name="Bushley K.E."/>
            <person name="Xiang M."/>
            <person name="Liu X."/>
        </authorList>
    </citation>
    <scope>NUCLEOTIDE SEQUENCE [LARGE SCALE GENOMIC DNA]</scope>
    <source>
        <strain evidence="4 5">3608</strain>
    </source>
</reference>
<sequence length="708" mass="78911">MDLGQNQGLRRPLMLLIKNKRLFGTWAAANTTFGMEAMSLLSFDQLVTQGAFRPLDLKTLFHKAPPAKFSIKEKRTLALKLGFSLMDYFDADFMTKGIYFLDFSGRGLDKESPYLGISSSKKPSAKIDPYCLKRGHPALLALAKLLLEMEYGQSSDLDISPESSQNRLAWMTLMEIVEGLEVERGDSYLQAIRGCLVVHHDISLALRSGDFQDRDADMVIRKALYEEIVYYLERAVDESVPRAVQKRQRSESPTRPNSSDGHRTFAIRCAESDPSTSGYKKQRVAEPQRDLPASMAELNGGESHVKGGLASCVNMKCRHGSCLEEVSLLNDGMRPLQRMPCDFIAPNRFNMSARRPCRREDFEVAIICALPLEYDAVSYLVDEWWDEKGNQYGKMQKDPNIYTAGRIGSCDVILVLLPRMGKISAASAAASMRSSYSNVKLALLVGVCGAATYSQDREILLGDVIISNTIVQYDFSRRYPDKFVTKNTVEDRLGRPTKLVLNLLAMLKTDREYDKLKERAAYFLYELQAKAAQKQRYGKYNYPGTAKDKLFESSYRHKHHAPASCLCCDCASDSDPVCNEALSLSCGDLGCDDRYLVARDRLQARTQLERDDGDVHRLATIHIGAVGSGDTVIKSAADRDRIAKEAGVLAFEMEGAGAWDEVPSVVIKGVCDYADSHKHKGWQDFAAAMAASTSKAILERYIQTGHPA</sequence>
<dbReference type="GO" id="GO:0009116">
    <property type="term" value="P:nucleoside metabolic process"/>
    <property type="evidence" value="ECO:0007669"/>
    <property type="project" value="InterPro"/>
</dbReference>
<feature type="domain" description="DUF7580" evidence="3">
    <location>
        <begin position="5"/>
        <end position="238"/>
    </location>
</feature>
<evidence type="ECO:0000256" key="1">
    <source>
        <dbReference type="SAM" id="MobiDB-lite"/>
    </source>
</evidence>
<accession>A0A0F7ZYC7</accession>
<dbReference type="Pfam" id="PF24476">
    <property type="entry name" value="DUF7580"/>
    <property type="match status" value="1"/>
</dbReference>
<dbReference type="Gene3D" id="3.40.50.1580">
    <property type="entry name" value="Nucleoside phosphorylase domain"/>
    <property type="match status" value="1"/>
</dbReference>
<dbReference type="PANTHER" id="PTHR46082:SF6">
    <property type="entry name" value="AAA+ ATPASE DOMAIN-CONTAINING PROTEIN-RELATED"/>
    <property type="match status" value="1"/>
</dbReference>
<feature type="domain" description="Nucleoside phosphorylase" evidence="2">
    <location>
        <begin position="364"/>
        <end position="479"/>
    </location>
</feature>
<dbReference type="Proteomes" id="UP000054481">
    <property type="component" value="Unassembled WGS sequence"/>
</dbReference>
<dbReference type="PANTHER" id="PTHR46082">
    <property type="entry name" value="ATP/GTP-BINDING PROTEIN-RELATED"/>
    <property type="match status" value="1"/>
</dbReference>
<feature type="region of interest" description="Disordered" evidence="1">
    <location>
        <begin position="241"/>
        <end position="264"/>
    </location>
</feature>
<dbReference type="OrthoDB" id="4925214at2759"/>
<dbReference type="InterPro" id="IPR000845">
    <property type="entry name" value="Nucleoside_phosphorylase_d"/>
</dbReference>
<keyword evidence="5" id="KW-1185">Reference proteome</keyword>